<dbReference type="AlphaFoldDB" id="A3U1F0"/>
<keyword evidence="12" id="KW-1185">Reference proteome</keyword>
<evidence type="ECO:0000256" key="1">
    <source>
        <dbReference type="ARBA" id="ARBA00004429"/>
    </source>
</evidence>
<evidence type="ECO:0000256" key="6">
    <source>
        <dbReference type="ARBA" id="ARBA00022989"/>
    </source>
</evidence>
<keyword evidence="6 9" id="KW-1133">Transmembrane helix</keyword>
<evidence type="ECO:0000256" key="8">
    <source>
        <dbReference type="ARBA" id="ARBA00038436"/>
    </source>
</evidence>
<evidence type="ECO:0000256" key="7">
    <source>
        <dbReference type="ARBA" id="ARBA00023136"/>
    </source>
</evidence>
<feature type="transmembrane region" description="Helical" evidence="9">
    <location>
        <begin position="89"/>
        <end position="111"/>
    </location>
</feature>
<sequence>MFQIGRLLSNLAKLASLLGAICVVLMMLHVTGDVIGRYLFNAPLPGTTVIVAHYYMIVLVFIAIGVAEEKRSHISVDVLTDLLPDRPRNVLSILSGILTVAVVVIIAIGGWTEAVKKTNMGATMEQGSQMIDIWQSYWLLPLGAGLMALIAGYRVITQITGWRNGLSETDINAKFIND</sequence>
<evidence type="ECO:0000256" key="9">
    <source>
        <dbReference type="RuleBase" id="RU369079"/>
    </source>
</evidence>
<dbReference type="PANTHER" id="PTHR35011">
    <property type="entry name" value="2,3-DIKETO-L-GULONATE TRAP TRANSPORTER SMALL PERMEASE PROTEIN YIAM"/>
    <property type="match status" value="1"/>
</dbReference>
<dbReference type="OrthoDB" id="4250245at2"/>
<dbReference type="RefSeq" id="WP_009804131.1">
    <property type="nucleotide sequence ID" value="NZ_AAMO01000009.1"/>
</dbReference>
<dbReference type="STRING" id="252305.OB2597_20951"/>
<accession>A3U1F0</accession>
<feature type="domain" description="Tripartite ATP-independent periplasmic transporters DctQ component" evidence="10">
    <location>
        <begin position="26"/>
        <end position="160"/>
    </location>
</feature>
<evidence type="ECO:0000313" key="11">
    <source>
        <dbReference type="EMBL" id="EAQ02133.1"/>
    </source>
</evidence>
<comment type="function">
    <text evidence="9">Part of the tripartite ATP-independent periplasmic (TRAP) transport system.</text>
</comment>
<protein>
    <recommendedName>
        <fullName evidence="9">TRAP transporter small permease protein</fullName>
    </recommendedName>
</protein>
<dbReference type="InterPro" id="IPR007387">
    <property type="entry name" value="TRAP_DctQ"/>
</dbReference>
<feature type="transmembrane region" description="Helical" evidence="9">
    <location>
        <begin position="12"/>
        <end position="30"/>
    </location>
</feature>
<proteinExistence type="inferred from homology"/>
<keyword evidence="3" id="KW-1003">Cell membrane</keyword>
<comment type="subunit">
    <text evidence="9">The complex comprises the extracytoplasmic solute receptor protein and the two transmembrane proteins.</text>
</comment>
<gene>
    <name evidence="11" type="ORF">OB2597_20951</name>
</gene>
<keyword evidence="7 9" id="KW-0472">Membrane</keyword>
<evidence type="ECO:0000256" key="5">
    <source>
        <dbReference type="ARBA" id="ARBA00022692"/>
    </source>
</evidence>
<reference evidence="11 12" key="1">
    <citation type="journal article" date="2010" name="J. Bacteriol.">
        <title>Genome sequences of Oceanicola granulosus HTCC2516(T) and Oceanicola batsensis HTCC2597(TDelta).</title>
        <authorList>
            <person name="Thrash J.C."/>
            <person name="Cho J.C."/>
            <person name="Vergin K.L."/>
            <person name="Giovannoni S.J."/>
        </authorList>
    </citation>
    <scope>NUCLEOTIDE SEQUENCE [LARGE SCALE GENOMIC DNA]</scope>
    <source>
        <strain evidence="12">ATCC BAA-863 / DSM 15984 / KCTC 12145 / HTCC2597</strain>
    </source>
</reference>
<comment type="similarity">
    <text evidence="8 9">Belongs to the TRAP transporter small permease family.</text>
</comment>
<dbReference type="HOGENOM" id="CLU_086356_8_3_5"/>
<dbReference type="Pfam" id="PF04290">
    <property type="entry name" value="DctQ"/>
    <property type="match status" value="1"/>
</dbReference>
<organism evidence="11 12">
    <name type="scientific">Pseudooceanicola batsensis (strain ATCC BAA-863 / DSM 15984 / KCTC 12145 / HTCC2597)</name>
    <name type="common">Oceanicola batsensis</name>
    <dbReference type="NCBI Taxonomy" id="252305"/>
    <lineage>
        <taxon>Bacteria</taxon>
        <taxon>Pseudomonadati</taxon>
        <taxon>Pseudomonadota</taxon>
        <taxon>Alphaproteobacteria</taxon>
        <taxon>Rhodobacterales</taxon>
        <taxon>Paracoccaceae</taxon>
        <taxon>Pseudooceanicola</taxon>
    </lineage>
</organism>
<comment type="caution">
    <text evidence="11">The sequence shown here is derived from an EMBL/GenBank/DDBJ whole genome shotgun (WGS) entry which is preliminary data.</text>
</comment>
<dbReference type="InterPro" id="IPR055348">
    <property type="entry name" value="DctQ"/>
</dbReference>
<evidence type="ECO:0000256" key="4">
    <source>
        <dbReference type="ARBA" id="ARBA00022519"/>
    </source>
</evidence>
<dbReference type="GO" id="GO:0022857">
    <property type="term" value="F:transmembrane transporter activity"/>
    <property type="evidence" value="ECO:0007669"/>
    <property type="project" value="UniProtKB-UniRule"/>
</dbReference>
<dbReference type="GO" id="GO:0005886">
    <property type="term" value="C:plasma membrane"/>
    <property type="evidence" value="ECO:0007669"/>
    <property type="project" value="UniProtKB-SubCell"/>
</dbReference>
<keyword evidence="5 9" id="KW-0812">Transmembrane</keyword>
<dbReference type="Proteomes" id="UP000004318">
    <property type="component" value="Unassembled WGS sequence"/>
</dbReference>
<keyword evidence="4 9" id="KW-0997">Cell inner membrane</keyword>
<comment type="subcellular location">
    <subcellularLocation>
        <location evidence="1 9">Cell inner membrane</location>
        <topology evidence="1 9">Multi-pass membrane protein</topology>
    </subcellularLocation>
</comment>
<keyword evidence="2 9" id="KW-0813">Transport</keyword>
<evidence type="ECO:0000313" key="12">
    <source>
        <dbReference type="Proteomes" id="UP000004318"/>
    </source>
</evidence>
<dbReference type="EMBL" id="AAMO01000009">
    <property type="protein sequence ID" value="EAQ02133.1"/>
    <property type="molecule type" value="Genomic_DNA"/>
</dbReference>
<evidence type="ECO:0000259" key="10">
    <source>
        <dbReference type="Pfam" id="PF04290"/>
    </source>
</evidence>
<name>A3U1F0_PSEBH</name>
<feature type="transmembrane region" description="Helical" evidence="9">
    <location>
        <begin position="137"/>
        <end position="156"/>
    </location>
</feature>
<evidence type="ECO:0000256" key="3">
    <source>
        <dbReference type="ARBA" id="ARBA00022475"/>
    </source>
</evidence>
<evidence type="ECO:0000256" key="2">
    <source>
        <dbReference type="ARBA" id="ARBA00022448"/>
    </source>
</evidence>
<dbReference type="GO" id="GO:0015740">
    <property type="term" value="P:C4-dicarboxylate transport"/>
    <property type="evidence" value="ECO:0007669"/>
    <property type="project" value="TreeGrafter"/>
</dbReference>
<feature type="transmembrane region" description="Helical" evidence="9">
    <location>
        <begin position="50"/>
        <end position="68"/>
    </location>
</feature>
<dbReference type="PANTHER" id="PTHR35011:SF10">
    <property type="entry name" value="TRAP TRANSPORTER SMALL PERMEASE PROTEIN"/>
    <property type="match status" value="1"/>
</dbReference>